<dbReference type="EMBL" id="CACRYJ010000016">
    <property type="protein sequence ID" value="VZO35942.1"/>
    <property type="molecule type" value="Genomic_DNA"/>
</dbReference>
<evidence type="ECO:0000259" key="1">
    <source>
        <dbReference type="Pfam" id="PF01695"/>
    </source>
</evidence>
<reference evidence="2 3" key="1">
    <citation type="submission" date="2019-11" db="EMBL/GenBank/DDBJ databases">
        <authorList>
            <person name="Criscuolo A."/>
        </authorList>
    </citation>
    <scope>NUCLEOTIDE SEQUENCE [LARGE SCALE GENOMIC DNA]</scope>
    <source>
        <strain evidence="2">CIP111667</strain>
    </source>
</reference>
<keyword evidence="3" id="KW-1185">Reference proteome</keyword>
<comment type="caution">
    <text evidence="2">The sequence shown here is derived from an EMBL/GenBank/DDBJ whole genome shotgun (WGS) entry which is preliminary data.</text>
</comment>
<organism evidence="2 3">
    <name type="scientific">Occultella aeris</name>
    <dbReference type="NCBI Taxonomy" id="2761496"/>
    <lineage>
        <taxon>Bacteria</taxon>
        <taxon>Bacillati</taxon>
        <taxon>Actinomycetota</taxon>
        <taxon>Actinomycetes</taxon>
        <taxon>Micrococcales</taxon>
        <taxon>Ruaniaceae</taxon>
        <taxon>Occultella</taxon>
    </lineage>
</organism>
<feature type="domain" description="IstB-like ATP-binding" evidence="1">
    <location>
        <begin position="1"/>
        <end position="34"/>
    </location>
</feature>
<dbReference type="RefSeq" id="WP_197522332.1">
    <property type="nucleotide sequence ID" value="NZ_CACRYJ010000016.1"/>
</dbReference>
<protein>
    <submittedName>
        <fullName evidence="2">Transposase</fullName>
    </submittedName>
</protein>
<dbReference type="GO" id="GO:0005524">
    <property type="term" value="F:ATP binding"/>
    <property type="evidence" value="ECO:0007669"/>
    <property type="project" value="InterPro"/>
</dbReference>
<evidence type="ECO:0000313" key="2">
    <source>
        <dbReference type="EMBL" id="VZO35942.1"/>
    </source>
</evidence>
<gene>
    <name evidence="2" type="ORF">HALOF300_01145</name>
</gene>
<accession>A0A7M4DG99</accession>
<proteinExistence type="predicted"/>
<dbReference type="AlphaFoldDB" id="A0A7M4DG99"/>
<dbReference type="InterPro" id="IPR002611">
    <property type="entry name" value="IstB_ATP-bd"/>
</dbReference>
<dbReference type="Proteomes" id="UP000419743">
    <property type="component" value="Unassembled WGS sequence"/>
</dbReference>
<evidence type="ECO:0000313" key="3">
    <source>
        <dbReference type="Proteomes" id="UP000419743"/>
    </source>
</evidence>
<name>A0A7M4DG99_9MICO</name>
<dbReference type="Pfam" id="PF01695">
    <property type="entry name" value="IstB_IS21"/>
    <property type="match status" value="1"/>
</dbReference>
<sequence>MFGDQAVAAAMIDRVVHRADVLTLKGASYRVRNRGIETLPSTRSQDTAH</sequence>